<comment type="caution">
    <text evidence="3">The sequence shown here is derived from an EMBL/GenBank/DDBJ whole genome shotgun (WGS) entry which is preliminary data.</text>
</comment>
<evidence type="ECO:0000259" key="2">
    <source>
        <dbReference type="Pfam" id="PF23304"/>
    </source>
</evidence>
<dbReference type="Pfam" id="PF14779">
    <property type="entry name" value="BBS1"/>
    <property type="match status" value="1"/>
</dbReference>
<dbReference type="InterPro" id="IPR028784">
    <property type="entry name" value="BBS1"/>
</dbReference>
<name>A0AAD4RD71_9BILA</name>
<evidence type="ECO:0000259" key="1">
    <source>
        <dbReference type="Pfam" id="PF14779"/>
    </source>
</evidence>
<evidence type="ECO:0000313" key="3">
    <source>
        <dbReference type="EMBL" id="KAI1728527.1"/>
    </source>
</evidence>
<protein>
    <submittedName>
        <fullName evidence="3">Ciliary BBSome complex subunit 1 domain-containing protein</fullName>
    </submittedName>
</protein>
<dbReference type="Pfam" id="PF23304">
    <property type="entry name" value="GAE_BBS1"/>
    <property type="match status" value="1"/>
</dbReference>
<proteinExistence type="predicted"/>
<feature type="domain" description="Bardet-Biedl syndrome 1 N-terminal" evidence="1">
    <location>
        <begin position="19"/>
        <end position="276"/>
    </location>
</feature>
<dbReference type="GO" id="GO:0005813">
    <property type="term" value="C:centrosome"/>
    <property type="evidence" value="ECO:0007669"/>
    <property type="project" value="TreeGrafter"/>
</dbReference>
<dbReference type="GO" id="GO:0005119">
    <property type="term" value="F:smoothened binding"/>
    <property type="evidence" value="ECO:0007669"/>
    <property type="project" value="TreeGrafter"/>
</dbReference>
<sequence length="574" mass="66261">MPDANESSCSNKVNNQHKWTRALWEPNAGVECNKSCVALSDVQGNNDHHLLLVDEGIEPNRLKLFKGLKQIAESVLSENPSSIVTFISDAGQTNTPTPCLAVACGSSLLIYRSVHMKPYYRYNVPQMDILSVETEIWNQHREGHITAATLFNGLKHIQMDYSMKQLSYQAQQLLTIESEETREQYANYVKDSSVPLSNTLITCMATIPRNMSQMSAVDVLIIGTESSIYFVDSQAYTVLHHTTISEAPVKILPIGYYDEEYRIIICTREHDVCVLRKNNKGEFVQYSIYVREYPFDVICCANQLVFATRKRRLIYFSVKGKRQNSVQFDAEITDIEQFYYEPKQYQGVLVAIGNEVRLYVDQFCVDTIRMDLPVEWIKFGKMGREEGVLVISTKGGGLCVKIFRRVAEIPKKSKTFVEQSLRERENPQLLHQIYQRDWFMIKYHTAKTFAELESGKTELLPTRDSEPIQCVFDVLGFGPRFKISVKVITATKLDQRQRWLCFVYNHLEYSMENRVIPVPMLTPNRWFTFSADVVCLNPEKQLQEKMKIVLSRVDWIRPIWMTSFQMPISEANMI</sequence>
<feature type="domain" description="Bardet-Biedl syndrome 1 protein GAE" evidence="2">
    <location>
        <begin position="472"/>
        <end position="570"/>
    </location>
</feature>
<gene>
    <name evidence="3" type="ORF">DdX_00716</name>
</gene>
<dbReference type="InterPro" id="IPR032728">
    <property type="entry name" value="BBS1_N"/>
</dbReference>
<dbReference type="GO" id="GO:0034464">
    <property type="term" value="C:BBSome"/>
    <property type="evidence" value="ECO:0007669"/>
    <property type="project" value="InterPro"/>
</dbReference>
<keyword evidence="4" id="KW-1185">Reference proteome</keyword>
<accession>A0AAD4RD71</accession>
<evidence type="ECO:0000313" key="4">
    <source>
        <dbReference type="Proteomes" id="UP001201812"/>
    </source>
</evidence>
<reference evidence="3" key="1">
    <citation type="submission" date="2022-01" db="EMBL/GenBank/DDBJ databases">
        <title>Genome Sequence Resource for Two Populations of Ditylenchus destructor, the Migratory Endoparasitic Phytonematode.</title>
        <authorList>
            <person name="Zhang H."/>
            <person name="Lin R."/>
            <person name="Xie B."/>
        </authorList>
    </citation>
    <scope>NUCLEOTIDE SEQUENCE</scope>
    <source>
        <strain evidence="3">BazhouSP</strain>
    </source>
</reference>
<dbReference type="EMBL" id="JAKKPZ010000001">
    <property type="protein sequence ID" value="KAI1728527.1"/>
    <property type="molecule type" value="Genomic_DNA"/>
</dbReference>
<dbReference type="GO" id="GO:0005930">
    <property type="term" value="C:axoneme"/>
    <property type="evidence" value="ECO:0007669"/>
    <property type="project" value="TreeGrafter"/>
</dbReference>
<dbReference type="PANTHER" id="PTHR20870:SF0">
    <property type="entry name" value="BARDET-BIEDL SYNDROME 1 PROTEIN"/>
    <property type="match status" value="1"/>
</dbReference>
<dbReference type="AlphaFoldDB" id="A0AAD4RD71"/>
<dbReference type="GO" id="GO:0061512">
    <property type="term" value="P:protein localization to cilium"/>
    <property type="evidence" value="ECO:0007669"/>
    <property type="project" value="TreeGrafter"/>
</dbReference>
<dbReference type="Proteomes" id="UP001201812">
    <property type="component" value="Unassembled WGS sequence"/>
</dbReference>
<dbReference type="GO" id="GO:0005113">
    <property type="term" value="F:patched binding"/>
    <property type="evidence" value="ECO:0007669"/>
    <property type="project" value="TreeGrafter"/>
</dbReference>
<organism evidence="3 4">
    <name type="scientific">Ditylenchus destructor</name>
    <dbReference type="NCBI Taxonomy" id="166010"/>
    <lineage>
        <taxon>Eukaryota</taxon>
        <taxon>Metazoa</taxon>
        <taxon>Ecdysozoa</taxon>
        <taxon>Nematoda</taxon>
        <taxon>Chromadorea</taxon>
        <taxon>Rhabditida</taxon>
        <taxon>Tylenchina</taxon>
        <taxon>Tylenchomorpha</taxon>
        <taxon>Sphaerularioidea</taxon>
        <taxon>Anguinidae</taxon>
        <taxon>Anguininae</taxon>
        <taxon>Ditylenchus</taxon>
    </lineage>
</organism>
<dbReference type="GO" id="GO:1905515">
    <property type="term" value="P:non-motile cilium assembly"/>
    <property type="evidence" value="ECO:0007669"/>
    <property type="project" value="InterPro"/>
</dbReference>
<dbReference type="InterPro" id="IPR056419">
    <property type="entry name" value="GAE_BBS1"/>
</dbReference>
<dbReference type="PANTHER" id="PTHR20870">
    <property type="entry name" value="BARDET-BIEDL SYNDROME 1 PROTEIN"/>
    <property type="match status" value="1"/>
</dbReference>